<keyword evidence="8" id="KW-0732">Signal</keyword>
<dbReference type="GO" id="GO:0016740">
    <property type="term" value="F:transferase activity"/>
    <property type="evidence" value="ECO:0007669"/>
    <property type="project" value="UniProtKB-KW"/>
</dbReference>
<dbReference type="GO" id="GO:0071555">
    <property type="term" value="P:cell wall organization"/>
    <property type="evidence" value="ECO:0007669"/>
    <property type="project" value="UniProtKB-UniRule"/>
</dbReference>
<feature type="chain" id="PRO_5015631527" evidence="8">
    <location>
        <begin position="30"/>
        <end position="267"/>
    </location>
</feature>
<dbReference type="GO" id="GO:0008360">
    <property type="term" value="P:regulation of cell shape"/>
    <property type="evidence" value="ECO:0007669"/>
    <property type="project" value="UniProtKB-UniRule"/>
</dbReference>
<evidence type="ECO:0000256" key="4">
    <source>
        <dbReference type="ARBA" id="ARBA00022960"/>
    </source>
</evidence>
<organism evidence="10 11">
    <name type="scientific">Candidatus Sulfobium mesophilum</name>
    <dbReference type="NCBI Taxonomy" id="2016548"/>
    <lineage>
        <taxon>Bacteria</taxon>
        <taxon>Pseudomonadati</taxon>
        <taxon>Nitrospirota</taxon>
        <taxon>Nitrospiria</taxon>
        <taxon>Nitrospirales</taxon>
        <taxon>Nitrospiraceae</taxon>
        <taxon>Candidatus Sulfobium</taxon>
    </lineage>
</organism>
<feature type="active site" description="Proton donor/acceptor" evidence="7">
    <location>
        <position position="197"/>
    </location>
</feature>
<dbReference type="InterPro" id="IPR005490">
    <property type="entry name" value="LD_TPept_cat_dom"/>
</dbReference>
<dbReference type="OrthoDB" id="9786799at2"/>
<keyword evidence="4 7" id="KW-0133">Cell shape</keyword>
<evidence type="ECO:0000256" key="5">
    <source>
        <dbReference type="ARBA" id="ARBA00022984"/>
    </source>
</evidence>
<dbReference type="InterPro" id="IPR050979">
    <property type="entry name" value="LD-transpeptidase"/>
</dbReference>
<keyword evidence="6 7" id="KW-0961">Cell wall biogenesis/degradation</keyword>
<evidence type="ECO:0000259" key="9">
    <source>
        <dbReference type="PROSITE" id="PS52029"/>
    </source>
</evidence>
<comment type="pathway">
    <text evidence="1 7">Cell wall biogenesis; peptidoglycan biosynthesis.</text>
</comment>
<dbReference type="CDD" id="cd16913">
    <property type="entry name" value="YkuD_like"/>
    <property type="match status" value="1"/>
</dbReference>
<keyword evidence="11" id="KW-1185">Reference proteome</keyword>
<feature type="signal peptide" evidence="8">
    <location>
        <begin position="1"/>
        <end position="29"/>
    </location>
</feature>
<dbReference type="PANTHER" id="PTHR30582:SF2">
    <property type="entry name" value="L,D-TRANSPEPTIDASE YCIB-RELATED"/>
    <property type="match status" value="1"/>
</dbReference>
<dbReference type="GO" id="GO:0071972">
    <property type="term" value="F:peptidoglycan L,D-transpeptidase activity"/>
    <property type="evidence" value="ECO:0007669"/>
    <property type="project" value="TreeGrafter"/>
</dbReference>
<evidence type="ECO:0000256" key="1">
    <source>
        <dbReference type="ARBA" id="ARBA00004752"/>
    </source>
</evidence>
<feature type="active site" description="Nucleophile" evidence="7">
    <location>
        <position position="210"/>
    </location>
</feature>
<name>A0A2U3QL70_9BACT</name>
<keyword evidence="3" id="KW-0808">Transferase</keyword>
<evidence type="ECO:0000313" key="10">
    <source>
        <dbReference type="EMBL" id="SPQ02149.1"/>
    </source>
</evidence>
<dbReference type="GO" id="GO:0005576">
    <property type="term" value="C:extracellular region"/>
    <property type="evidence" value="ECO:0007669"/>
    <property type="project" value="TreeGrafter"/>
</dbReference>
<dbReference type="EMBL" id="OUUY01000146">
    <property type="protein sequence ID" value="SPQ02149.1"/>
    <property type="molecule type" value="Genomic_DNA"/>
</dbReference>
<dbReference type="UniPathway" id="UPA00219"/>
<dbReference type="Pfam" id="PF03734">
    <property type="entry name" value="YkuD"/>
    <property type="match status" value="1"/>
</dbReference>
<dbReference type="Proteomes" id="UP000245125">
    <property type="component" value="Unassembled WGS sequence"/>
</dbReference>
<evidence type="ECO:0000256" key="8">
    <source>
        <dbReference type="SAM" id="SignalP"/>
    </source>
</evidence>
<feature type="domain" description="L,D-TPase catalytic" evidence="9">
    <location>
        <begin position="115"/>
        <end position="238"/>
    </location>
</feature>
<protein>
    <submittedName>
        <fullName evidence="10">ErfK/YbiS/YcfS/YnhG</fullName>
    </submittedName>
</protein>
<dbReference type="GO" id="GO:0018104">
    <property type="term" value="P:peptidoglycan-protein cross-linking"/>
    <property type="evidence" value="ECO:0007669"/>
    <property type="project" value="TreeGrafter"/>
</dbReference>
<evidence type="ECO:0000256" key="3">
    <source>
        <dbReference type="ARBA" id="ARBA00022679"/>
    </source>
</evidence>
<evidence type="ECO:0000256" key="7">
    <source>
        <dbReference type="PROSITE-ProRule" id="PRU01373"/>
    </source>
</evidence>
<dbReference type="SUPFAM" id="SSF141523">
    <property type="entry name" value="L,D-transpeptidase catalytic domain-like"/>
    <property type="match status" value="1"/>
</dbReference>
<dbReference type="InterPro" id="IPR038063">
    <property type="entry name" value="Transpep_catalytic_dom"/>
</dbReference>
<dbReference type="PROSITE" id="PS52029">
    <property type="entry name" value="LD_TPASE"/>
    <property type="match status" value="1"/>
</dbReference>
<proteinExistence type="inferred from homology"/>
<evidence type="ECO:0000256" key="6">
    <source>
        <dbReference type="ARBA" id="ARBA00023316"/>
    </source>
</evidence>
<sequence length="267" mass="30962">MQKLKIKAGFFLSWLATFLFLLSSFSAGASDAAARSLCKTYPGDSSVEWECRRMGRGETLEKLFGERWQDVVRFNRIDRRHAHAGVYLKFPKRPDDLRDYTPLPRYYEPASTENKFILIDLSEQFLGAYEHGQLVFSLPVSSGKRDNRTPAGRFRVNAFNSRHQSSIYFVKNSDMPYPMHYGLRFYVDGNGVSYWIHGRDMPGYPVSHGCVGLYDEEMQKEVYGFPRVPQLTDARKLFEWAVSPFVDDKKFHVMEKGPVVWVVERLK</sequence>
<reference evidence="11" key="1">
    <citation type="submission" date="2018-03" db="EMBL/GenBank/DDBJ databases">
        <authorList>
            <person name="Zecchin S."/>
        </authorList>
    </citation>
    <scope>NUCLEOTIDE SEQUENCE [LARGE SCALE GENOMIC DNA]</scope>
</reference>
<accession>A0A2U3QL70</accession>
<comment type="similarity">
    <text evidence="2">Belongs to the YkuD family.</text>
</comment>
<gene>
    <name evidence="10" type="ORF">NBG4_940004</name>
</gene>
<dbReference type="PANTHER" id="PTHR30582">
    <property type="entry name" value="L,D-TRANSPEPTIDASE"/>
    <property type="match status" value="1"/>
</dbReference>
<dbReference type="AlphaFoldDB" id="A0A2U3QL70"/>
<evidence type="ECO:0000256" key="2">
    <source>
        <dbReference type="ARBA" id="ARBA00005992"/>
    </source>
</evidence>
<keyword evidence="5 7" id="KW-0573">Peptidoglycan synthesis</keyword>
<dbReference type="Gene3D" id="2.40.440.10">
    <property type="entry name" value="L,D-transpeptidase catalytic domain-like"/>
    <property type="match status" value="1"/>
</dbReference>
<evidence type="ECO:0000313" key="11">
    <source>
        <dbReference type="Proteomes" id="UP000245125"/>
    </source>
</evidence>